<dbReference type="Gene3D" id="3.30.230.10">
    <property type="match status" value="1"/>
</dbReference>
<proteinExistence type="inferred from homology"/>
<evidence type="ECO:0000256" key="2">
    <source>
        <dbReference type="SAM" id="Phobius"/>
    </source>
</evidence>
<feature type="active site" evidence="1">
    <location>
        <position position="235"/>
    </location>
</feature>
<dbReference type="GO" id="GO:0004176">
    <property type="term" value="F:ATP-dependent peptidase activity"/>
    <property type="evidence" value="ECO:0007669"/>
    <property type="project" value="UniProtKB-UniRule"/>
</dbReference>
<dbReference type="EMBL" id="CP018866">
    <property type="protein sequence ID" value="AST92164.1"/>
    <property type="molecule type" value="Genomic_DNA"/>
</dbReference>
<evidence type="ECO:0000313" key="4">
    <source>
        <dbReference type="EMBL" id="AST92164.1"/>
    </source>
</evidence>
<dbReference type="InterPro" id="IPR008269">
    <property type="entry name" value="Lon_proteolytic"/>
</dbReference>
<dbReference type="AlphaFoldDB" id="A0A223KS34"/>
<dbReference type="KEGG" id="bcoh:BC6307_13155"/>
<sequence>MKNKRIYGRALVVGIILAVILNFITLPYYVTRPGYAQDLRPIVMVEDRYEDEGRFMLTTVKMSKANIFTYLMAKWDEYQFIYPLEQIRSEGETDQEYNHRQLYYMEDSKETAIKVAYERADKEVNIISKGVYVLRTVANMPAADLLQIGDRIVEVDGIETPNSDVFMGLVGEKAVGDTLNVTFVRDDEVDTVPITLQPFPDEPERAGVGIQLVTDLEITTSPNVEIDSAKIGGPSAGLMFSLEIYNQLMDEDIAKGYKIAGTGTINQNGEVGRIGGAKQKVYAAHKSGVDYFFAPYENGAENSNYNEAVAAAEDIGTKMVIVPVNTFDDALNYLKDLQPKN</sequence>
<dbReference type="GO" id="GO:0030163">
    <property type="term" value="P:protein catabolic process"/>
    <property type="evidence" value="ECO:0007669"/>
    <property type="project" value="InterPro"/>
</dbReference>
<organism evidence="4 5">
    <name type="scientific">Sutcliffiella cohnii</name>
    <dbReference type="NCBI Taxonomy" id="33932"/>
    <lineage>
        <taxon>Bacteria</taxon>
        <taxon>Bacillati</taxon>
        <taxon>Bacillota</taxon>
        <taxon>Bacilli</taxon>
        <taxon>Bacillales</taxon>
        <taxon>Bacillaceae</taxon>
        <taxon>Sutcliffiella</taxon>
    </lineage>
</organism>
<dbReference type="NCBIfam" id="NF041438">
    <property type="entry name" value="SepM_fam_S16"/>
    <property type="match status" value="1"/>
</dbReference>
<dbReference type="Pfam" id="PF13180">
    <property type="entry name" value="PDZ_2"/>
    <property type="match status" value="1"/>
</dbReference>
<dbReference type="InterPro" id="IPR020568">
    <property type="entry name" value="Ribosomal_Su5_D2-typ_SF"/>
</dbReference>
<accession>A0A223KS34</accession>
<keyword evidence="5" id="KW-1185">Reference proteome</keyword>
<evidence type="ECO:0000313" key="5">
    <source>
        <dbReference type="Proteomes" id="UP000215224"/>
    </source>
</evidence>
<protein>
    <recommendedName>
        <fullName evidence="1">endopeptidase La</fullName>
        <ecNumber evidence="1">3.4.21.53</ecNumber>
    </recommendedName>
</protein>
<feature type="transmembrane region" description="Helical" evidence="2">
    <location>
        <begin position="7"/>
        <end position="30"/>
    </location>
</feature>
<dbReference type="RefSeq" id="WP_066420995.1">
    <property type="nucleotide sequence ID" value="NZ_CP018866.1"/>
</dbReference>
<dbReference type="STRING" id="1314751.GCA_001591425_04605"/>
<dbReference type="SUPFAM" id="SSF54211">
    <property type="entry name" value="Ribosomal protein S5 domain 2-like"/>
    <property type="match status" value="1"/>
</dbReference>
<keyword evidence="2" id="KW-0812">Transmembrane</keyword>
<dbReference type="Gene3D" id="2.30.42.10">
    <property type="match status" value="1"/>
</dbReference>
<feature type="active site" evidence="1">
    <location>
        <position position="280"/>
    </location>
</feature>
<dbReference type="EC" id="3.4.21.53" evidence="1"/>
<dbReference type="InterPro" id="IPR027065">
    <property type="entry name" value="Lon_Prtase"/>
</dbReference>
<dbReference type="GO" id="GO:0005524">
    <property type="term" value="F:ATP binding"/>
    <property type="evidence" value="ECO:0007669"/>
    <property type="project" value="InterPro"/>
</dbReference>
<dbReference type="GO" id="GO:0004252">
    <property type="term" value="F:serine-type endopeptidase activity"/>
    <property type="evidence" value="ECO:0007669"/>
    <property type="project" value="UniProtKB-UniRule"/>
</dbReference>
<comment type="catalytic activity">
    <reaction evidence="1">
        <text>Hydrolysis of proteins in presence of ATP.</text>
        <dbReference type="EC" id="3.4.21.53"/>
    </reaction>
</comment>
<name>A0A223KS34_9BACI</name>
<dbReference type="GO" id="GO:0006508">
    <property type="term" value="P:proteolysis"/>
    <property type="evidence" value="ECO:0007669"/>
    <property type="project" value="UniProtKB-KW"/>
</dbReference>
<dbReference type="PROSITE" id="PS51786">
    <property type="entry name" value="LON_PROTEOLYTIC"/>
    <property type="match status" value="1"/>
</dbReference>
<feature type="domain" description="Lon proteolytic" evidence="3">
    <location>
        <begin position="231"/>
        <end position="337"/>
    </location>
</feature>
<dbReference type="InterPro" id="IPR036034">
    <property type="entry name" value="PDZ_sf"/>
</dbReference>
<dbReference type="InterPro" id="IPR001478">
    <property type="entry name" value="PDZ"/>
</dbReference>
<dbReference type="SUPFAM" id="SSF50156">
    <property type="entry name" value="PDZ domain-like"/>
    <property type="match status" value="1"/>
</dbReference>
<keyword evidence="1" id="KW-0720">Serine protease</keyword>
<keyword evidence="1" id="KW-0378">Hydrolase</keyword>
<dbReference type="PANTHER" id="PTHR10046">
    <property type="entry name" value="ATP DEPENDENT LON PROTEASE FAMILY MEMBER"/>
    <property type="match status" value="1"/>
</dbReference>
<dbReference type="Proteomes" id="UP000215224">
    <property type="component" value="Chromosome"/>
</dbReference>
<dbReference type="Pfam" id="PF05362">
    <property type="entry name" value="Lon_C"/>
    <property type="match status" value="1"/>
</dbReference>
<keyword evidence="2" id="KW-1133">Transmembrane helix</keyword>
<gene>
    <name evidence="4" type="ORF">BC6307_13155</name>
</gene>
<evidence type="ECO:0000259" key="3">
    <source>
        <dbReference type="PROSITE" id="PS51786"/>
    </source>
</evidence>
<keyword evidence="2" id="KW-0472">Membrane</keyword>
<evidence type="ECO:0000256" key="1">
    <source>
        <dbReference type="PROSITE-ProRule" id="PRU01122"/>
    </source>
</evidence>
<dbReference type="InterPro" id="IPR014721">
    <property type="entry name" value="Ribsml_uS5_D2-typ_fold_subgr"/>
</dbReference>
<reference evidence="4 5" key="1">
    <citation type="submission" date="2016-12" db="EMBL/GenBank/DDBJ databases">
        <title>The whole genome sequencing and assembly of Bacillus cohnii DSM 6307T strain.</title>
        <authorList>
            <person name="Lee Y.-J."/>
            <person name="Yi H."/>
            <person name="Bahn Y.-S."/>
            <person name="Kim J.F."/>
            <person name="Lee D.-W."/>
        </authorList>
    </citation>
    <scope>NUCLEOTIDE SEQUENCE [LARGE SCALE GENOMIC DNA]</scope>
    <source>
        <strain evidence="4 5">DSM 6307</strain>
    </source>
</reference>
<comment type="similarity">
    <text evidence="1">Belongs to the peptidase S16 family.</text>
</comment>
<keyword evidence="1" id="KW-0645">Protease</keyword>